<keyword evidence="2" id="KW-1133">Transmembrane helix</keyword>
<feature type="transmembrane region" description="Helical" evidence="2">
    <location>
        <begin position="220"/>
        <end position="237"/>
    </location>
</feature>
<keyword evidence="4" id="KW-1185">Reference proteome</keyword>
<gene>
    <name evidence="3" type="ORF">J0X27_00110</name>
</gene>
<dbReference type="InterPro" id="IPR014470">
    <property type="entry name" value="UCP01500"/>
</dbReference>
<dbReference type="RefSeq" id="WP_207270490.1">
    <property type="nucleotide sequence ID" value="NZ_CP071463.1"/>
</dbReference>
<dbReference type="Proteomes" id="UP000663191">
    <property type="component" value="Chromosome"/>
</dbReference>
<keyword evidence="2" id="KW-0812">Transmembrane</keyword>
<dbReference type="GeneID" id="63182100"/>
<evidence type="ECO:0000256" key="2">
    <source>
        <dbReference type="SAM" id="Phobius"/>
    </source>
</evidence>
<dbReference type="OrthoDB" id="307287at2157"/>
<reference evidence="3 4" key="1">
    <citation type="journal article" date="2006" name="Int. J. Syst. Evol. Microbiol.">
        <title>Haloterrigena longa sp. nov. and Haloterrigena limicola sp. nov., extremely halophilic archaea isolated from a salt lake.</title>
        <authorList>
            <person name="Cui H.L."/>
            <person name="Tohty D."/>
            <person name="Zhou P.J."/>
            <person name="Liu S.J."/>
        </authorList>
    </citation>
    <scope>NUCLEOTIDE SEQUENCE [LARGE SCALE GENOMIC DNA]</scope>
    <source>
        <strain evidence="3 4">ABH32</strain>
    </source>
</reference>
<evidence type="ECO:0000313" key="3">
    <source>
        <dbReference type="EMBL" id="QSW85291.1"/>
    </source>
</evidence>
<proteinExistence type="predicted"/>
<dbReference type="KEGG" id="hlo:J0X27_00110"/>
<evidence type="ECO:0000313" key="4">
    <source>
        <dbReference type="Proteomes" id="UP000663191"/>
    </source>
</evidence>
<protein>
    <submittedName>
        <fullName evidence="3">DUF2270 domain-containing protein</fullName>
    </submittedName>
</protein>
<dbReference type="AlphaFoldDB" id="A0A8A2U942"/>
<keyword evidence="2" id="KW-0472">Membrane</keyword>
<feature type="transmembrane region" description="Helical" evidence="2">
    <location>
        <begin position="182"/>
        <end position="200"/>
    </location>
</feature>
<feature type="compositionally biased region" description="Basic and acidic residues" evidence="1">
    <location>
        <begin position="1"/>
        <end position="40"/>
    </location>
</feature>
<sequence length="259" mass="29098">MVDESDARGPTDRDRRDGSLEGDGGDDRADRNGPLDRGDQEIGATVAGDTDSLLGVLPHFYRGEVSQATTAQDRIDRTTDWAITLLAAVLSLVFSSRNMPAFLLLIGMFVLSIFLIFEVRRYRFYDHWRARVRFVQENVFANALEPTGVEHPAWREELSDDLRHPTFKVSSWEALSRRIRRVYGLLFSVAVVGWIFKVTLFTPEQRWTEAAELPGVPGTLVAVLLGVFFGSVLALGVRPSRRQAKGEIHGQKPGKWKND</sequence>
<feature type="region of interest" description="Disordered" evidence="1">
    <location>
        <begin position="1"/>
        <end position="42"/>
    </location>
</feature>
<dbReference type="EMBL" id="CP071463">
    <property type="protein sequence ID" value="QSW85291.1"/>
    <property type="molecule type" value="Genomic_DNA"/>
</dbReference>
<name>A0A8A2U942_9EURY</name>
<accession>A0A8A2U942</accession>
<feature type="transmembrane region" description="Helical" evidence="2">
    <location>
        <begin position="101"/>
        <end position="119"/>
    </location>
</feature>
<evidence type="ECO:0000256" key="1">
    <source>
        <dbReference type="SAM" id="MobiDB-lite"/>
    </source>
</evidence>
<organism evidence="3 4">
    <name type="scientific">Natrinema longum</name>
    <dbReference type="NCBI Taxonomy" id="370324"/>
    <lineage>
        <taxon>Archaea</taxon>
        <taxon>Methanobacteriati</taxon>
        <taxon>Methanobacteriota</taxon>
        <taxon>Stenosarchaea group</taxon>
        <taxon>Halobacteria</taxon>
        <taxon>Halobacteriales</taxon>
        <taxon>Natrialbaceae</taxon>
        <taxon>Natrinema</taxon>
    </lineage>
</organism>
<dbReference type="Pfam" id="PF10028">
    <property type="entry name" value="DUF2270"/>
    <property type="match status" value="1"/>
</dbReference>